<keyword evidence="4" id="KW-1185">Reference proteome</keyword>
<protein>
    <submittedName>
        <fullName evidence="3">Uncharacterized protein</fullName>
    </submittedName>
</protein>
<evidence type="ECO:0000256" key="1">
    <source>
        <dbReference type="SAM" id="MobiDB-lite"/>
    </source>
</evidence>
<reference evidence="3" key="1">
    <citation type="submission" date="2020-05" db="EMBL/GenBank/DDBJ databases">
        <title>Phylogenomic resolution of chytrid fungi.</title>
        <authorList>
            <person name="Stajich J.E."/>
            <person name="Amses K."/>
            <person name="Simmons R."/>
            <person name="Seto K."/>
            <person name="Myers J."/>
            <person name="Bonds A."/>
            <person name="Quandt C.A."/>
            <person name="Barry K."/>
            <person name="Liu P."/>
            <person name="Grigoriev I."/>
            <person name="Longcore J.E."/>
            <person name="James T.Y."/>
        </authorList>
    </citation>
    <scope>NUCLEOTIDE SEQUENCE</scope>
    <source>
        <strain evidence="3">JEL0318</strain>
    </source>
</reference>
<feature type="chain" id="PRO_5042123165" evidence="2">
    <location>
        <begin position="20"/>
        <end position="203"/>
    </location>
</feature>
<keyword evidence="2" id="KW-0732">Signal</keyword>
<dbReference type="EMBL" id="JADGJD010000970">
    <property type="protein sequence ID" value="KAJ3047392.1"/>
    <property type="molecule type" value="Genomic_DNA"/>
</dbReference>
<feature type="region of interest" description="Disordered" evidence="1">
    <location>
        <begin position="83"/>
        <end position="117"/>
    </location>
</feature>
<comment type="caution">
    <text evidence="3">The sequence shown here is derived from an EMBL/GenBank/DDBJ whole genome shotgun (WGS) entry which is preliminary data.</text>
</comment>
<dbReference type="AlphaFoldDB" id="A0AAD5S8Q1"/>
<gene>
    <name evidence="3" type="ORF">HK097_011573</name>
</gene>
<organism evidence="3 4">
    <name type="scientific">Rhizophlyctis rosea</name>
    <dbReference type="NCBI Taxonomy" id="64517"/>
    <lineage>
        <taxon>Eukaryota</taxon>
        <taxon>Fungi</taxon>
        <taxon>Fungi incertae sedis</taxon>
        <taxon>Chytridiomycota</taxon>
        <taxon>Chytridiomycota incertae sedis</taxon>
        <taxon>Chytridiomycetes</taxon>
        <taxon>Rhizophlyctidales</taxon>
        <taxon>Rhizophlyctidaceae</taxon>
        <taxon>Rhizophlyctis</taxon>
    </lineage>
</organism>
<dbReference type="Proteomes" id="UP001212841">
    <property type="component" value="Unassembled WGS sequence"/>
</dbReference>
<name>A0AAD5S8Q1_9FUNG</name>
<accession>A0AAD5S8Q1</accession>
<feature type="region of interest" description="Disordered" evidence="1">
    <location>
        <begin position="170"/>
        <end position="203"/>
    </location>
</feature>
<feature type="compositionally biased region" description="Polar residues" evidence="1">
    <location>
        <begin position="170"/>
        <end position="191"/>
    </location>
</feature>
<sequence length="203" mass="21800">MKSSAPLLLLLPALTVVSAAPASRAHFARRDYSYDVCFAECAQSGYLRCEYPAEGVRADLTPECLDQIEPECRTTCDAVATSGRPQRNHASFAPSATLHRSSATPYAPGSGKVNNLTKGRSMNVTRLLKPLVGLPATLPSRPTTLLLLPLPPVACHGKEENSLLSSTRTAWKNASEPNSRDVITSTPQTDATLKFNPPASLRK</sequence>
<evidence type="ECO:0000313" key="4">
    <source>
        <dbReference type="Proteomes" id="UP001212841"/>
    </source>
</evidence>
<proteinExistence type="predicted"/>
<feature type="signal peptide" evidence="2">
    <location>
        <begin position="1"/>
        <end position="19"/>
    </location>
</feature>
<evidence type="ECO:0000313" key="3">
    <source>
        <dbReference type="EMBL" id="KAJ3047392.1"/>
    </source>
</evidence>
<evidence type="ECO:0000256" key="2">
    <source>
        <dbReference type="SAM" id="SignalP"/>
    </source>
</evidence>